<dbReference type="PANTHER" id="PTHR42873:SF1">
    <property type="entry name" value="S-ADENOSYLMETHIONINE-DEPENDENT METHYLTRANSFERASE DOMAIN-CONTAINING PROTEIN"/>
    <property type="match status" value="1"/>
</dbReference>
<evidence type="ECO:0000256" key="1">
    <source>
        <dbReference type="ARBA" id="ARBA00004496"/>
    </source>
</evidence>
<evidence type="ECO:0000313" key="11">
    <source>
        <dbReference type="Proteomes" id="UP000256345"/>
    </source>
</evidence>
<keyword evidence="2" id="KW-0963">Cytoplasm</keyword>
<name>A0ABX9K8G0_9BACT</name>
<dbReference type="InterPro" id="IPR041532">
    <property type="entry name" value="RlmI-like_PUA"/>
</dbReference>
<proteinExistence type="inferred from homology"/>
<dbReference type="SUPFAM" id="SSF88697">
    <property type="entry name" value="PUA domain-like"/>
    <property type="match status" value="1"/>
</dbReference>
<organism evidence="10 11">
    <name type="scientific">Archangium gephyra</name>
    <dbReference type="NCBI Taxonomy" id="48"/>
    <lineage>
        <taxon>Bacteria</taxon>
        <taxon>Pseudomonadati</taxon>
        <taxon>Myxococcota</taxon>
        <taxon>Myxococcia</taxon>
        <taxon>Myxococcales</taxon>
        <taxon>Cystobacterineae</taxon>
        <taxon>Archangiaceae</taxon>
        <taxon>Archangium</taxon>
    </lineage>
</organism>
<dbReference type="EMBL" id="QUMU01000002">
    <property type="protein sequence ID" value="REG35902.1"/>
    <property type="molecule type" value="Genomic_DNA"/>
</dbReference>
<evidence type="ECO:0000256" key="8">
    <source>
        <dbReference type="ARBA" id="ARBA00038091"/>
    </source>
</evidence>
<sequence>MARGRHGVRAEGRTALFNTYLSREAARRLKHGAPWVRREDIVSMEGTPSAGEAVQLRDEDGHVLGLADVDLESSYAVRRLGLPDESAEGIIPRHVRHAFERRARMVDDPRFCRSINDDGDALPGLIVDRYDTHLVVQTLTRAMDARLQEITRALVEVSGAESVLLRNDTARRRQLGLPVQRPHALYGNPPRWSRVLELGARFTVDLTYGPGVGYPYDQRELRRFLARLSQGARVLDPSCHVGGLFVHAGRHGARSVLAFDSDADTADLARENGEANGLLGRLQVERGDALTVLRNIHDTFDLVLLDTPEATSPQTFIEQVRLGLHATRHGGTLLVVGYHPPLPTGGFDDLIAEACEQEGRMGFRFSRLGLPPDHPTLVGFPGTDYLSGIVIEAS</sequence>
<keyword evidence="5" id="KW-0808">Transferase</keyword>
<keyword evidence="3" id="KW-0698">rRNA processing</keyword>
<evidence type="ECO:0000256" key="3">
    <source>
        <dbReference type="ARBA" id="ARBA00022552"/>
    </source>
</evidence>
<evidence type="ECO:0000313" key="10">
    <source>
        <dbReference type="EMBL" id="REG35902.1"/>
    </source>
</evidence>
<dbReference type="Gene3D" id="2.30.130.10">
    <property type="entry name" value="PUA domain"/>
    <property type="match status" value="1"/>
</dbReference>
<dbReference type="InterPro" id="IPR019614">
    <property type="entry name" value="SAM-dep_methyl-trfase"/>
</dbReference>
<dbReference type="PANTHER" id="PTHR42873">
    <property type="entry name" value="RIBOSOMAL RNA LARGE SUBUNIT METHYLTRANSFERASE"/>
    <property type="match status" value="1"/>
</dbReference>
<comment type="caution">
    <text evidence="10">The sequence shown here is derived from an EMBL/GenBank/DDBJ whole genome shotgun (WGS) entry which is preliminary data.</text>
</comment>
<keyword evidence="7" id="KW-0694">RNA-binding</keyword>
<dbReference type="Proteomes" id="UP000256345">
    <property type="component" value="Unassembled WGS sequence"/>
</dbReference>
<dbReference type="CDD" id="cd11572">
    <property type="entry name" value="RlmI_M_like"/>
    <property type="match status" value="1"/>
</dbReference>
<dbReference type="Pfam" id="PF10672">
    <property type="entry name" value="Methyltrans_SAM"/>
    <property type="match status" value="1"/>
</dbReference>
<protein>
    <submittedName>
        <fullName evidence="10">23S rRNA (Cytosine1962-C5)-methyltransferase</fullName>
    </submittedName>
</protein>
<dbReference type="CDD" id="cd21153">
    <property type="entry name" value="PUA_RlmI"/>
    <property type="match status" value="1"/>
</dbReference>
<dbReference type="InterPro" id="IPR002478">
    <property type="entry name" value="PUA"/>
</dbReference>
<dbReference type="InterPro" id="IPR036974">
    <property type="entry name" value="PUA_sf"/>
</dbReference>
<keyword evidence="4" id="KW-0489">Methyltransferase</keyword>
<dbReference type="SMART" id="SM00359">
    <property type="entry name" value="PUA"/>
    <property type="match status" value="1"/>
</dbReference>
<comment type="subcellular location">
    <subcellularLocation>
        <location evidence="1">Cytoplasm</location>
    </subcellularLocation>
</comment>
<evidence type="ECO:0000259" key="9">
    <source>
        <dbReference type="SMART" id="SM00359"/>
    </source>
</evidence>
<dbReference type="Gene3D" id="3.40.50.150">
    <property type="entry name" value="Vaccinia Virus protein VP39"/>
    <property type="match status" value="1"/>
</dbReference>
<evidence type="ECO:0000256" key="5">
    <source>
        <dbReference type="ARBA" id="ARBA00022679"/>
    </source>
</evidence>
<dbReference type="CDD" id="cd02440">
    <property type="entry name" value="AdoMet_MTases"/>
    <property type="match status" value="1"/>
</dbReference>
<accession>A0ABX9K8G0</accession>
<evidence type="ECO:0000256" key="6">
    <source>
        <dbReference type="ARBA" id="ARBA00022691"/>
    </source>
</evidence>
<evidence type="ECO:0000256" key="4">
    <source>
        <dbReference type="ARBA" id="ARBA00022603"/>
    </source>
</evidence>
<evidence type="ECO:0000256" key="2">
    <source>
        <dbReference type="ARBA" id="ARBA00022490"/>
    </source>
</evidence>
<gene>
    <name evidence="10" type="ORF">ATI61_102276</name>
</gene>
<dbReference type="InterPro" id="IPR029063">
    <property type="entry name" value="SAM-dependent_MTases_sf"/>
</dbReference>
<dbReference type="InterPro" id="IPR015947">
    <property type="entry name" value="PUA-like_sf"/>
</dbReference>
<dbReference type="Gene3D" id="3.30.750.80">
    <property type="entry name" value="RNA methyltransferase domain (HRMD) like"/>
    <property type="match status" value="1"/>
</dbReference>
<comment type="similarity">
    <text evidence="8">Belongs to the methyltransferase superfamily. RlmI family.</text>
</comment>
<keyword evidence="6" id="KW-0949">S-adenosyl-L-methionine</keyword>
<reference evidence="10 11" key="1">
    <citation type="submission" date="2018-08" db="EMBL/GenBank/DDBJ databases">
        <title>Genomic Encyclopedia of Archaeal and Bacterial Type Strains, Phase II (KMG-II): from individual species to whole genera.</title>
        <authorList>
            <person name="Goeker M."/>
        </authorList>
    </citation>
    <scope>NUCLEOTIDE SEQUENCE [LARGE SCALE GENOMIC DNA]</scope>
    <source>
        <strain evidence="10 11">DSM 2261</strain>
    </source>
</reference>
<dbReference type="SUPFAM" id="SSF53335">
    <property type="entry name" value="S-adenosyl-L-methionine-dependent methyltransferases"/>
    <property type="match status" value="1"/>
</dbReference>
<feature type="domain" description="PUA" evidence="9">
    <location>
        <begin position="17"/>
        <end position="100"/>
    </location>
</feature>
<dbReference type="Pfam" id="PF17785">
    <property type="entry name" value="PUA_3"/>
    <property type="match status" value="1"/>
</dbReference>
<evidence type="ECO:0000256" key="7">
    <source>
        <dbReference type="ARBA" id="ARBA00022884"/>
    </source>
</evidence>
<keyword evidence="11" id="KW-1185">Reference proteome</keyword>
<dbReference type="PROSITE" id="PS50890">
    <property type="entry name" value="PUA"/>
    <property type="match status" value="1"/>
</dbReference>